<proteinExistence type="predicted"/>
<dbReference type="InterPro" id="IPR011009">
    <property type="entry name" value="Kinase-like_dom_sf"/>
</dbReference>
<dbReference type="SUPFAM" id="SSF56112">
    <property type="entry name" value="Protein kinase-like (PK-like)"/>
    <property type="match status" value="1"/>
</dbReference>
<evidence type="ECO:0000313" key="2">
    <source>
        <dbReference type="EMBL" id="PGH23132.1"/>
    </source>
</evidence>
<organism evidence="2 3">
    <name type="scientific">Polytolypa hystricis (strain UAMH7299)</name>
    <dbReference type="NCBI Taxonomy" id="1447883"/>
    <lineage>
        <taxon>Eukaryota</taxon>
        <taxon>Fungi</taxon>
        <taxon>Dikarya</taxon>
        <taxon>Ascomycota</taxon>
        <taxon>Pezizomycotina</taxon>
        <taxon>Eurotiomycetes</taxon>
        <taxon>Eurotiomycetidae</taxon>
        <taxon>Onygenales</taxon>
        <taxon>Onygenales incertae sedis</taxon>
        <taxon>Polytolypa</taxon>
    </lineage>
</organism>
<protein>
    <recommendedName>
        <fullName evidence="1">Protein kinase domain-containing protein</fullName>
    </recommendedName>
</protein>
<comment type="caution">
    <text evidence="2">The sequence shown here is derived from an EMBL/GenBank/DDBJ whole genome shotgun (WGS) entry which is preliminary data.</text>
</comment>
<name>A0A2B7YQJ8_POLH7</name>
<sequence>MQATEALRHIHAKNVIHCDFGCHNFLTQKGGALALSGFGGSTIDSSTSQVGYATRYQRPCSMAERSANSTRKDDLFALGTVLYEITAGARIFDDVPSREIRRKFEKHEYPDLSKIPATLRTVIEKCRAYQYETVDDILLDLQKPAVPS</sequence>
<dbReference type="EMBL" id="PDNA01000028">
    <property type="protein sequence ID" value="PGH23132.1"/>
    <property type="molecule type" value="Genomic_DNA"/>
</dbReference>
<dbReference type="Proteomes" id="UP000224634">
    <property type="component" value="Unassembled WGS sequence"/>
</dbReference>
<gene>
    <name evidence="2" type="ORF">AJ80_02762</name>
</gene>
<keyword evidence="3" id="KW-1185">Reference proteome</keyword>
<evidence type="ECO:0000313" key="3">
    <source>
        <dbReference type="Proteomes" id="UP000224634"/>
    </source>
</evidence>
<feature type="domain" description="Protein kinase" evidence="1">
    <location>
        <begin position="1"/>
        <end position="148"/>
    </location>
</feature>
<dbReference type="InterPro" id="IPR000719">
    <property type="entry name" value="Prot_kinase_dom"/>
</dbReference>
<dbReference type="GO" id="GO:0005524">
    <property type="term" value="F:ATP binding"/>
    <property type="evidence" value="ECO:0007669"/>
    <property type="project" value="InterPro"/>
</dbReference>
<dbReference type="STRING" id="1447883.A0A2B7YQJ8"/>
<dbReference type="Gene3D" id="1.10.510.10">
    <property type="entry name" value="Transferase(Phosphotransferase) domain 1"/>
    <property type="match status" value="1"/>
</dbReference>
<evidence type="ECO:0000259" key="1">
    <source>
        <dbReference type="PROSITE" id="PS50011"/>
    </source>
</evidence>
<dbReference type="AlphaFoldDB" id="A0A2B7YQJ8"/>
<dbReference type="Pfam" id="PF00069">
    <property type="entry name" value="Pkinase"/>
    <property type="match status" value="1"/>
</dbReference>
<accession>A0A2B7YQJ8</accession>
<dbReference type="GO" id="GO:0004672">
    <property type="term" value="F:protein kinase activity"/>
    <property type="evidence" value="ECO:0007669"/>
    <property type="project" value="InterPro"/>
</dbReference>
<reference evidence="2 3" key="1">
    <citation type="submission" date="2017-10" db="EMBL/GenBank/DDBJ databases">
        <title>Comparative genomics in systemic dimorphic fungi from Ajellomycetaceae.</title>
        <authorList>
            <person name="Munoz J.F."/>
            <person name="Mcewen J.G."/>
            <person name="Clay O.K."/>
            <person name="Cuomo C.A."/>
        </authorList>
    </citation>
    <scope>NUCLEOTIDE SEQUENCE [LARGE SCALE GENOMIC DNA]</scope>
    <source>
        <strain evidence="2 3">UAMH7299</strain>
    </source>
</reference>
<dbReference type="OrthoDB" id="4169526at2759"/>
<dbReference type="PROSITE" id="PS50011">
    <property type="entry name" value="PROTEIN_KINASE_DOM"/>
    <property type="match status" value="1"/>
</dbReference>